<keyword evidence="3" id="KW-1185">Reference proteome</keyword>
<reference evidence="2 3" key="1">
    <citation type="submission" date="2021-08" db="EMBL/GenBank/DDBJ databases">
        <title>WGS of actinomycetes from Thailand.</title>
        <authorList>
            <person name="Thawai C."/>
        </authorList>
    </citation>
    <scope>NUCLEOTIDE SEQUENCE [LARGE SCALE GENOMIC DNA]</scope>
    <source>
        <strain evidence="2 3">PLK6-54</strain>
    </source>
</reference>
<evidence type="ECO:0000313" key="2">
    <source>
        <dbReference type="EMBL" id="MBY8880925.1"/>
    </source>
</evidence>
<gene>
    <name evidence="2" type="ORF">K7862_25285</name>
</gene>
<evidence type="ECO:0000313" key="3">
    <source>
        <dbReference type="Proteomes" id="UP000778578"/>
    </source>
</evidence>
<sequence length="208" mass="22100">MTITDDIVKSLRNPTPLYAVAGTADLAAEKLREVPALLGRIREQAPEHIEKLRGTDPKDVQQRVSTHAKDAQQRVAAQAKDAQARLNGTFSDVDLKELRGDFRKLGESVQGFALQGVGRAAEYAVKARETYDGLAERGKGAVATWRGEAADEVVEIAAAVEPKRDSAAKSSRAEGASGSAAKPAAARKTTTTTPRKPAARKAADKSAK</sequence>
<evidence type="ECO:0008006" key="4">
    <source>
        <dbReference type="Google" id="ProtNLM"/>
    </source>
</evidence>
<accession>A0ABS7QCN1</accession>
<feature type="region of interest" description="Disordered" evidence="1">
    <location>
        <begin position="160"/>
        <end position="208"/>
    </location>
</feature>
<comment type="caution">
    <text evidence="2">The sequence shown here is derived from an EMBL/GenBank/DDBJ whole genome shotgun (WGS) entry which is preliminary data.</text>
</comment>
<feature type="compositionally biased region" description="Low complexity" evidence="1">
    <location>
        <begin position="168"/>
        <end position="196"/>
    </location>
</feature>
<organism evidence="2 3">
    <name type="scientific">Actinacidiphila acidipaludis</name>
    <dbReference type="NCBI Taxonomy" id="2873382"/>
    <lineage>
        <taxon>Bacteria</taxon>
        <taxon>Bacillati</taxon>
        <taxon>Actinomycetota</taxon>
        <taxon>Actinomycetes</taxon>
        <taxon>Kitasatosporales</taxon>
        <taxon>Streptomycetaceae</taxon>
        <taxon>Actinacidiphila</taxon>
    </lineage>
</organism>
<dbReference type="Proteomes" id="UP000778578">
    <property type="component" value="Unassembled WGS sequence"/>
</dbReference>
<dbReference type="RefSeq" id="WP_222966465.1">
    <property type="nucleotide sequence ID" value="NZ_JAINZZ010000039.1"/>
</dbReference>
<protein>
    <recommendedName>
        <fullName evidence="4">Heparin binding hemagglutinin HbhA</fullName>
    </recommendedName>
</protein>
<proteinExistence type="predicted"/>
<dbReference type="SUPFAM" id="SSF58113">
    <property type="entry name" value="Apolipoprotein A-I"/>
    <property type="match status" value="1"/>
</dbReference>
<name>A0ABS7QCN1_9ACTN</name>
<evidence type="ECO:0000256" key="1">
    <source>
        <dbReference type="SAM" id="MobiDB-lite"/>
    </source>
</evidence>
<dbReference type="EMBL" id="JAINZZ010000039">
    <property type="protein sequence ID" value="MBY8880925.1"/>
    <property type="molecule type" value="Genomic_DNA"/>
</dbReference>